<feature type="domain" description="Gram-positive cocci surface proteins LPxTG" evidence="9">
    <location>
        <begin position="644"/>
        <end position="675"/>
    </location>
</feature>
<evidence type="ECO:0000256" key="2">
    <source>
        <dbReference type="ARBA" id="ARBA00007257"/>
    </source>
</evidence>
<dbReference type="eggNOG" id="COG4932">
    <property type="taxonomic scope" value="Bacteria"/>
</dbReference>
<dbReference type="Gene3D" id="2.60.40.740">
    <property type="match status" value="1"/>
</dbReference>
<evidence type="ECO:0000313" key="10">
    <source>
        <dbReference type="EMBL" id="CAK19558.1"/>
    </source>
</evidence>
<dbReference type="RefSeq" id="WP_011701009.1">
    <property type="nucleotide sequence ID" value="NC_008555.1"/>
</dbReference>
<dbReference type="Pfam" id="PF17802">
    <property type="entry name" value="SpaA"/>
    <property type="match status" value="3"/>
</dbReference>
<reference evidence="10 11" key="1">
    <citation type="journal article" date="2006" name="J. Bacteriol.">
        <title>Whole-genome sequence of Listeria welshimeri reveals common steps in genome reduction with Listeria innocua as compared to Listeria monocytogenes.</title>
        <authorList>
            <person name="Hain T."/>
            <person name="Steinweg C."/>
            <person name="Kuenne C.T."/>
            <person name="Billion A."/>
            <person name="Ghai R."/>
            <person name="Chatterjee S.S."/>
            <person name="Domann E."/>
            <person name="Kaerst U."/>
            <person name="Goesmann A."/>
            <person name="Bekel T."/>
            <person name="Bartels D."/>
            <person name="Kaiser O."/>
            <person name="Meyer F."/>
            <person name="Puehler A."/>
            <person name="Weisshaar B."/>
            <person name="Wehland J."/>
            <person name="Liang C."/>
            <person name="Dandekar T."/>
            <person name="Lampidis R."/>
            <person name="Kreft J."/>
            <person name="Goebel W."/>
            <person name="Chakraborty T."/>
        </authorList>
    </citation>
    <scope>NUCLEOTIDE SEQUENCE [LARGE SCALE GENOMIC DNA]</scope>
    <source>
        <strain evidence="11">ATCC 35897 / DSM 20650 / CIP 8149 / NCTC 11857 / SLCC 5334 / V8</strain>
    </source>
</reference>
<dbReference type="AlphaFoldDB" id="A0AEX6"/>
<dbReference type="Gene3D" id="2.60.40.1280">
    <property type="match status" value="1"/>
</dbReference>
<protein>
    <submittedName>
        <fullName evidence="10">Cell wall surface anchor (LPXTG motif) family protein</fullName>
    </submittedName>
</protein>
<dbReference type="Pfam" id="PF17961">
    <property type="entry name" value="Big_8"/>
    <property type="match status" value="1"/>
</dbReference>
<proteinExistence type="inferred from homology"/>
<dbReference type="SUPFAM" id="SSF49478">
    <property type="entry name" value="Cna protein B-type domain"/>
    <property type="match status" value="3"/>
</dbReference>
<evidence type="ECO:0000256" key="3">
    <source>
        <dbReference type="ARBA" id="ARBA00022512"/>
    </source>
</evidence>
<dbReference type="InterPro" id="IPR008456">
    <property type="entry name" value="Collagen-bd_dom"/>
</dbReference>
<feature type="region of interest" description="Disordered" evidence="7">
    <location>
        <begin position="311"/>
        <end position="344"/>
    </location>
</feature>
<dbReference type="HOGENOM" id="CLU_019685_1_0_9"/>
<evidence type="ECO:0000256" key="7">
    <source>
        <dbReference type="SAM" id="MobiDB-lite"/>
    </source>
</evidence>
<evidence type="ECO:0000256" key="5">
    <source>
        <dbReference type="ARBA" id="ARBA00022729"/>
    </source>
</evidence>
<keyword evidence="8" id="KW-0472">Membrane</keyword>
<dbReference type="PROSITE" id="PS50847">
    <property type="entry name" value="GRAM_POS_ANCHORING"/>
    <property type="match status" value="1"/>
</dbReference>
<evidence type="ECO:0000256" key="4">
    <source>
        <dbReference type="ARBA" id="ARBA00022525"/>
    </source>
</evidence>
<dbReference type="InterPro" id="IPR008966">
    <property type="entry name" value="Adhesion_dom_sf"/>
</dbReference>
<dbReference type="KEGG" id="lwe:lwe0140"/>
<feature type="transmembrane region" description="Helical" evidence="8">
    <location>
        <begin position="652"/>
        <end position="671"/>
    </location>
</feature>
<comment type="subcellular location">
    <subcellularLocation>
        <location evidence="1">Secreted</location>
        <location evidence="1">Cell wall</location>
        <topology evidence="1">Peptidoglycan-anchor</topology>
    </subcellularLocation>
</comment>
<comment type="similarity">
    <text evidence="2">Belongs to the serine-aspartate repeat-containing protein (SDr) family.</text>
</comment>
<keyword evidence="8" id="KW-1133">Transmembrane helix</keyword>
<dbReference type="OrthoDB" id="2366066at2"/>
<dbReference type="InterPro" id="IPR019931">
    <property type="entry name" value="LPXTG_anchor"/>
</dbReference>
<keyword evidence="3" id="KW-0134">Cell wall</keyword>
<dbReference type="GeneID" id="61188020"/>
<dbReference type="Gene3D" id="2.60.40.10">
    <property type="entry name" value="Immunoglobulins"/>
    <property type="match status" value="3"/>
</dbReference>
<feature type="compositionally biased region" description="Polar residues" evidence="7">
    <location>
        <begin position="634"/>
        <end position="645"/>
    </location>
</feature>
<dbReference type="PANTHER" id="PTHR36108:SF13">
    <property type="entry name" value="COLOSSIN-B-RELATED"/>
    <property type="match status" value="1"/>
</dbReference>
<dbReference type="Pfam" id="PF05737">
    <property type="entry name" value="Collagen_bind"/>
    <property type="match status" value="1"/>
</dbReference>
<name>A0AEX6_LISW6</name>
<dbReference type="InterPro" id="IPR011252">
    <property type="entry name" value="Fibrogen-bd_dom1"/>
</dbReference>
<evidence type="ECO:0000259" key="9">
    <source>
        <dbReference type="PROSITE" id="PS50847"/>
    </source>
</evidence>
<dbReference type="InterPro" id="IPR041033">
    <property type="entry name" value="SpaA_PFL_dom_1"/>
</dbReference>
<sequence>MKERTKMKNSLKKVGLAFLSVILLVNVIFQTNFVKAATDYGSDFLQSVELLDGDGNPKTEFGYYDSIQIHYTWAIPNSTSVKEGDTMQFVLPQELKIVTDLNFDLKDHNGNTVGNVVATKSTGKVVITFTDFVEKNSDISGYLDFWSNWDKSLVDGNEKVPLDFPVNGKVDTITVDVGSENQISPDETLYKYGWANAKDPSVIQWVVRLNYAKVDIQNAVYEDFVGPNQVIDFNSIKAFHGEFDPNDNFTPGVAVPSSDIIQTANGFKINLGHLTDSVKVSYYTNSTDNGASPSYTNKGELTGDNYQSQQIEVNTPTSGGSGGGEGTNGSVELTKTDNSDQKNPLEGAEFKLVNSAGTTIQEGIKTGTYGKLTISSLKYDTYKLIETKAPAGYILDTKPVEFTIDNEHQSLFVSKENAPMKGSVSLVKSDKETGATLEGAEFELQDETGNTLQTGLKTNADGVLTVDNLAFGDYKFVETKAPANYILDATPILFTIDETHQKVTVSKENTSIKGSVALVKIDSETKEKLAGAEFELQDENGETLRTNLKTNEDGMLYVDDLLPGNYQFVETKSPAGYILDTTPVKFEIEIDNKQIGLLVTKENTKKPETPETPNIPDEQTIPKAPNNPKKPDTIVSSSNHSQTLPKTGDSPLINGLGLLLVAISTGGLLIFRRKQ</sequence>
<evidence type="ECO:0000256" key="1">
    <source>
        <dbReference type="ARBA" id="ARBA00004168"/>
    </source>
</evidence>
<dbReference type="Proteomes" id="UP000000779">
    <property type="component" value="Chromosome"/>
</dbReference>
<dbReference type="GO" id="GO:0005518">
    <property type="term" value="F:collagen binding"/>
    <property type="evidence" value="ECO:0007669"/>
    <property type="project" value="InterPro"/>
</dbReference>
<gene>
    <name evidence="10" type="ordered locus">lwe0140</name>
</gene>
<dbReference type="STRING" id="386043.lwe0140"/>
<dbReference type="NCBIfam" id="TIGR01167">
    <property type="entry name" value="LPXTG_anchor"/>
    <property type="match status" value="1"/>
</dbReference>
<keyword evidence="5" id="KW-0732">Signal</keyword>
<keyword evidence="8" id="KW-0812">Transmembrane</keyword>
<dbReference type="PANTHER" id="PTHR36108">
    <property type="entry name" value="COLOSSIN-B-RELATED"/>
    <property type="match status" value="1"/>
</dbReference>
<dbReference type="GO" id="GO:0007155">
    <property type="term" value="P:cell adhesion"/>
    <property type="evidence" value="ECO:0007669"/>
    <property type="project" value="InterPro"/>
</dbReference>
<dbReference type="InterPro" id="IPR041171">
    <property type="entry name" value="SDR_Ig"/>
</dbReference>
<organism evidence="10 11">
    <name type="scientific">Listeria welshimeri serovar 6b (strain ATCC 35897 / DSM 20650 / CCUG 15529 / CIP 8149 / NCTC 11857 / SLCC 5334 / V8)</name>
    <dbReference type="NCBI Taxonomy" id="386043"/>
    <lineage>
        <taxon>Bacteria</taxon>
        <taxon>Bacillati</taxon>
        <taxon>Bacillota</taxon>
        <taxon>Bacilli</taxon>
        <taxon>Bacillales</taxon>
        <taxon>Listeriaceae</taxon>
        <taxon>Listeria</taxon>
    </lineage>
</organism>
<evidence type="ECO:0000256" key="8">
    <source>
        <dbReference type="SAM" id="Phobius"/>
    </source>
</evidence>
<keyword evidence="6" id="KW-0572">Peptidoglycan-anchor</keyword>
<dbReference type="EMBL" id="AM263198">
    <property type="protein sequence ID" value="CAK19558.1"/>
    <property type="molecule type" value="Genomic_DNA"/>
</dbReference>
<evidence type="ECO:0000313" key="11">
    <source>
        <dbReference type="Proteomes" id="UP000000779"/>
    </source>
</evidence>
<feature type="region of interest" description="Disordered" evidence="7">
    <location>
        <begin position="602"/>
        <end position="648"/>
    </location>
</feature>
<accession>A0AEX6</accession>
<evidence type="ECO:0000256" key="6">
    <source>
        <dbReference type="ARBA" id="ARBA00023088"/>
    </source>
</evidence>
<dbReference type="InterPro" id="IPR013783">
    <property type="entry name" value="Ig-like_fold"/>
</dbReference>
<dbReference type="SUPFAM" id="SSF49401">
    <property type="entry name" value="Bacterial adhesins"/>
    <property type="match status" value="2"/>
</dbReference>
<keyword evidence="4" id="KW-0964">Secreted</keyword>